<proteinExistence type="predicted"/>
<dbReference type="InterPro" id="IPR011333">
    <property type="entry name" value="SKP1/BTB/POZ_sf"/>
</dbReference>
<dbReference type="Proteomes" id="UP001175228">
    <property type="component" value="Unassembled WGS sequence"/>
</dbReference>
<keyword evidence="2" id="KW-1185">Reference proteome</keyword>
<dbReference type="Gene3D" id="3.30.710.10">
    <property type="entry name" value="Potassium Channel Kv1.1, Chain A"/>
    <property type="match status" value="1"/>
</dbReference>
<reference evidence="1" key="1">
    <citation type="submission" date="2023-06" db="EMBL/GenBank/DDBJ databases">
        <authorList>
            <consortium name="Lawrence Berkeley National Laboratory"/>
            <person name="Ahrendt S."/>
            <person name="Sahu N."/>
            <person name="Indic B."/>
            <person name="Wong-Bajracharya J."/>
            <person name="Merenyi Z."/>
            <person name="Ke H.-M."/>
            <person name="Monk M."/>
            <person name="Kocsube S."/>
            <person name="Drula E."/>
            <person name="Lipzen A."/>
            <person name="Balint B."/>
            <person name="Henrissat B."/>
            <person name="Andreopoulos B."/>
            <person name="Martin F.M."/>
            <person name="Harder C.B."/>
            <person name="Rigling D."/>
            <person name="Ford K.L."/>
            <person name="Foster G.D."/>
            <person name="Pangilinan J."/>
            <person name="Papanicolaou A."/>
            <person name="Barry K."/>
            <person name="LaButti K."/>
            <person name="Viragh M."/>
            <person name="Koriabine M."/>
            <person name="Yan M."/>
            <person name="Riley R."/>
            <person name="Champramary S."/>
            <person name="Plett K.L."/>
            <person name="Tsai I.J."/>
            <person name="Slot J."/>
            <person name="Sipos G."/>
            <person name="Plett J."/>
            <person name="Nagy L.G."/>
            <person name="Grigoriev I.V."/>
        </authorList>
    </citation>
    <scope>NUCLEOTIDE SEQUENCE</scope>
    <source>
        <strain evidence="1">HWK02</strain>
    </source>
</reference>
<evidence type="ECO:0000313" key="1">
    <source>
        <dbReference type="EMBL" id="KAK0494910.1"/>
    </source>
</evidence>
<evidence type="ECO:0000313" key="2">
    <source>
        <dbReference type="Proteomes" id="UP001175228"/>
    </source>
</evidence>
<name>A0AA39UVQ6_9AGAR</name>
<feature type="non-terminal residue" evidence="1">
    <location>
        <position position="122"/>
    </location>
</feature>
<evidence type="ECO:0008006" key="3">
    <source>
        <dbReference type="Google" id="ProtNLM"/>
    </source>
</evidence>
<comment type="caution">
    <text evidence="1">The sequence shown here is derived from an EMBL/GenBank/DDBJ whole genome shotgun (WGS) entry which is preliminary data.</text>
</comment>
<gene>
    <name evidence="1" type="ORF">EDD18DRAFT_1076673</name>
</gene>
<organism evidence="1 2">
    <name type="scientific">Armillaria luteobubalina</name>
    <dbReference type="NCBI Taxonomy" id="153913"/>
    <lineage>
        <taxon>Eukaryota</taxon>
        <taxon>Fungi</taxon>
        <taxon>Dikarya</taxon>
        <taxon>Basidiomycota</taxon>
        <taxon>Agaricomycotina</taxon>
        <taxon>Agaricomycetes</taxon>
        <taxon>Agaricomycetidae</taxon>
        <taxon>Agaricales</taxon>
        <taxon>Marasmiineae</taxon>
        <taxon>Physalacriaceae</taxon>
        <taxon>Armillaria</taxon>
    </lineage>
</organism>
<sequence>FIENSETFRTMCSLPQAATGTVEGDSDDKHIQLQGVSRVDFRLLKFLYRQNDASPLEPSLEDWISLLKLSAMWEMTDIRNAAISEMLKRKLKINVTEQISLGKKYDVPTLVISGIVELVSQQ</sequence>
<protein>
    <recommendedName>
        <fullName evidence="3">BTB domain-containing protein</fullName>
    </recommendedName>
</protein>
<dbReference type="EMBL" id="JAUEPU010000019">
    <property type="protein sequence ID" value="KAK0494910.1"/>
    <property type="molecule type" value="Genomic_DNA"/>
</dbReference>
<dbReference type="AlphaFoldDB" id="A0AA39UVQ6"/>
<accession>A0AA39UVQ6</accession>